<dbReference type="GO" id="GO:0102208">
    <property type="term" value="F:2-polyprenyl-6-hydroxyphenol methylase activity"/>
    <property type="evidence" value="ECO:0007669"/>
    <property type="project" value="UniProtKB-EC"/>
</dbReference>
<dbReference type="EC" id="2.1.1.222" evidence="2"/>
<sequence>MNLAPSFDYAFYKTENGLTESDPEAYAHFLREGKAKGLKGSPACDQGYFVRMILHMKPEAVLEIGPGSSPKLKGGNVYYFDVKTADELRSRYRADGSEEGVPVIHYVEPNGDLGIVDHKFDAVFSSHVIEHTTDLIKHLAQIESMLTERGHYFLVVPNKKFTFDFFKPTTGVEDVVTTHLDPHGEEGHFLRCFLLEELRRAHNDPVRHWAGDHGDPVGLQGRRVGQLRGKYEGVRCRPVVRSGYHRWVFDEDSFVELVNALYNLGLSPLRVRACYNTVRNSLSFNAVLSR</sequence>
<name>A0ABV6Y2X9_9HYPH</name>
<reference evidence="2 3" key="1">
    <citation type="submission" date="2024-09" db="EMBL/GenBank/DDBJ databases">
        <title>Nodulacao em especies de Leguminosae Basais da Amazonia e Caracterizacao dos Rizobios e Bacterias Associadas aos Nodulos.</title>
        <authorList>
            <person name="Jambeiro I.C.A."/>
            <person name="Lopes I.S."/>
            <person name="Aguiar E.R.G.R."/>
            <person name="Santos A.F.J."/>
            <person name="Dos Santos J.M.F."/>
            <person name="Gross E."/>
        </authorList>
    </citation>
    <scope>NUCLEOTIDE SEQUENCE [LARGE SCALE GENOMIC DNA]</scope>
    <source>
        <strain evidence="2 3">BRUESC1165</strain>
    </source>
</reference>
<dbReference type="EC" id="2.1.1.64" evidence="2"/>
<keyword evidence="2" id="KW-0489">Methyltransferase</keyword>
<dbReference type="EMBL" id="JBHOMY010000009">
    <property type="protein sequence ID" value="MFC1455631.1"/>
    <property type="molecule type" value="Genomic_DNA"/>
</dbReference>
<dbReference type="Proteomes" id="UP001593940">
    <property type="component" value="Unassembled WGS sequence"/>
</dbReference>
<proteinExistence type="predicted"/>
<accession>A0ABV6Y2X9</accession>
<dbReference type="SUPFAM" id="SSF53335">
    <property type="entry name" value="S-adenosyl-L-methionine-dependent methyltransferases"/>
    <property type="match status" value="1"/>
</dbReference>
<comment type="caution">
    <text evidence="2">The sequence shown here is derived from an EMBL/GenBank/DDBJ whole genome shotgun (WGS) entry which is preliminary data.</text>
</comment>
<evidence type="ECO:0000313" key="2">
    <source>
        <dbReference type="EMBL" id="MFC1455631.1"/>
    </source>
</evidence>
<keyword evidence="3" id="KW-1185">Reference proteome</keyword>
<organism evidence="2 3">
    <name type="scientific">Microvirga arabica</name>
    <dbReference type="NCBI Taxonomy" id="1128671"/>
    <lineage>
        <taxon>Bacteria</taxon>
        <taxon>Pseudomonadati</taxon>
        <taxon>Pseudomonadota</taxon>
        <taxon>Alphaproteobacteria</taxon>
        <taxon>Hyphomicrobiales</taxon>
        <taxon>Methylobacteriaceae</taxon>
        <taxon>Microvirga</taxon>
    </lineage>
</organism>
<dbReference type="Pfam" id="PF08241">
    <property type="entry name" value="Methyltransf_11"/>
    <property type="match status" value="1"/>
</dbReference>
<dbReference type="InterPro" id="IPR013216">
    <property type="entry name" value="Methyltransf_11"/>
</dbReference>
<dbReference type="RefSeq" id="WP_377028762.1">
    <property type="nucleotide sequence ID" value="NZ_JBHOMY010000009.1"/>
</dbReference>
<protein>
    <submittedName>
        <fullName evidence="2">Class I SAM-dependent methyltransferase</fullName>
        <ecNumber evidence="2">2.1.1.222</ecNumber>
        <ecNumber evidence="2">2.1.1.64</ecNumber>
    </submittedName>
</protein>
<dbReference type="GO" id="GO:0061542">
    <property type="term" value="F:3-demethylubiquinol 3-O-methyltransferase activity"/>
    <property type="evidence" value="ECO:0007669"/>
    <property type="project" value="UniProtKB-EC"/>
</dbReference>
<feature type="domain" description="Methyltransferase type 11" evidence="1">
    <location>
        <begin position="74"/>
        <end position="153"/>
    </location>
</feature>
<evidence type="ECO:0000259" key="1">
    <source>
        <dbReference type="Pfam" id="PF08241"/>
    </source>
</evidence>
<keyword evidence="2" id="KW-0808">Transferase</keyword>
<dbReference type="Gene3D" id="3.40.50.150">
    <property type="entry name" value="Vaccinia Virus protein VP39"/>
    <property type="match status" value="1"/>
</dbReference>
<dbReference type="GO" id="GO:0032259">
    <property type="term" value="P:methylation"/>
    <property type="evidence" value="ECO:0007669"/>
    <property type="project" value="UniProtKB-KW"/>
</dbReference>
<evidence type="ECO:0000313" key="3">
    <source>
        <dbReference type="Proteomes" id="UP001593940"/>
    </source>
</evidence>
<dbReference type="InterPro" id="IPR029063">
    <property type="entry name" value="SAM-dependent_MTases_sf"/>
</dbReference>
<gene>
    <name evidence="2" type="ORF">ACETIH_02615</name>
</gene>